<evidence type="ECO:0000313" key="8">
    <source>
        <dbReference type="EMBL" id="PJE64038.1"/>
    </source>
</evidence>
<feature type="region of interest" description="Binds crRNA alone and in crRNA-target DNA heteroduplex" evidence="2">
    <location>
        <begin position="50"/>
        <end position="54"/>
    </location>
</feature>
<feature type="site" description="Binds crRNA alone and in crRNA-target DNA heteroduplex" evidence="3">
    <location>
        <position position="19"/>
    </location>
</feature>
<feature type="site" description="Binds DNA protospacer adjacent motif (PAM)" evidence="3">
    <location>
        <position position="600"/>
    </location>
</feature>
<sequence length="1327" mass="156182">MSQKNIFEGFTRKYALSKTLRFELKPVGNTLQMLEDENVFEKDRVRKEKYKQTKSFFDRLHRQFIIESLTGKTIDGLDKYFTLLKKLEKDKKDKALQKEFKTLSEELRTQLNNHFQTEALFGVSVFEELKKRYGKEEGSFLKDKKDELVLDEEGNKISIFDEWKGFTGYFDKFQETRKNFYKDDGTSTAVVTRIIDQNLKRFCENTQLFKDIKYKIDFSEVEKTLSVDLGVVFSLEYYNSCLLQDGIDTYNKILGGEVVKDTNEKLKGLNEIINKYRQDHKDEKISFFKLLDKQILSEKEDFIENIEDDKELLQRLREFYISAEEKTEVLKTLLGDFFLHEEEYELDKVFLSKEGLNTILHRWMTDNGRDEFQKVIYEQTKKDKIVKFEKSDNSYRFPDFIALSLIKNALAKSFEEEKLWKDKYLKNEEDSKSKGFLSGEEPKWEQFIKIFESEFNSLFENEYQELIGGEERQVKKGYNVYKKDFEEIINRNESDFSVSSEDKLTIKNFVDSTLWIYQMGKYFALEKKRQWVGDEYDIDTKFYHHPDFGFKKKFYDDAYGKLIKVRMLLQSYLTKKPFSTDKWKLTFENPTLADGWDKNKEPDNSAVILRKDGRYYLAVMQKGHNKVFDDGNIQASGTDSYEKMVYKSISDPVKDIPNLMVIDGRTVRKTGRKDKKTGINHRLEELKDEHLPKEISDIRKSSSYLKTSENFNQEDSQKYLAFYMQRLIEYKKGEFDFEFKKPEEYGSYAEFLDDVGNQGYKIDFVGVSSEYIKNKNTSGELFLFEIHNKDWGSGPKDKNRKRTKNLHSMYFDTLFSKENAESNFPFKLNGEAELFYRPKTDEEKLGYKVKNTKTGKWKNIVVKKSESVPEEAVVDHKRYLKNKTFLHVPITLNRTADDSHYFNQKVNEFLLNNPEINVIGLDRGEKHLIYYAGIDQKCNLLKDKNGNTALGSLNEINGVNYHKLLEERAKGREKARQDWQNIENIKDLKKGYISLVVRKLADLIIEHNAIIVFEDLNMRFKQIRGGIEKSVYQQLEKVLIKKLNFLVNKGEKDPQKAGHLLRAFQLTAPFITFKDMGKQTGVIFYTQASYTSKTCPECGFRPNVKWDQDGLMEKINITFTENNFKIAYKASDFLKQKNSSKRGNRLYADKKGKDEFILSTKNAIRYKWFSRNKKDFELKKGEERMLEQTENGITIKYDITECLKGLLEEQDIDYKNNIVKQISEKVATKKFFTELAYYLYLLSNTRSSVSGTNIDQINCPHCGFHSDKKFNGVDFNGDANGAYNIARKGVMILEKINQYHNVNKTLDKMNWGDLFIDIEEWDKHTQD</sequence>
<dbReference type="InterPro" id="IPR053993">
    <property type="entry name" value="Cas12a_PI"/>
</dbReference>
<dbReference type="Pfam" id="PF18501">
    <property type="entry name" value="REC1"/>
    <property type="match status" value="1"/>
</dbReference>
<accession>A0A2M8KVT8</accession>
<gene>
    <name evidence="8" type="ORF">COU90_04160</name>
</gene>
<feature type="site" description="Binds crRNA" evidence="3">
    <location>
        <position position="837"/>
    </location>
</feature>
<feature type="domain" description="Cas12a RuvC nuclease" evidence="6">
    <location>
        <begin position="898"/>
        <end position="1321"/>
    </location>
</feature>
<dbReference type="InterPro" id="IPR040787">
    <property type="entry name" value="Cas12a_REC1"/>
</dbReference>
<name>A0A2M8KVT8_9BACT</name>
<evidence type="ECO:0000259" key="7">
    <source>
        <dbReference type="Pfam" id="PF22222"/>
    </source>
</evidence>
<dbReference type="Pfam" id="PF22222">
    <property type="entry name" value="Cpf1_PI-like"/>
    <property type="match status" value="1"/>
</dbReference>
<keyword evidence="4" id="KW-0175">Coiled coil</keyword>
<evidence type="ECO:0000256" key="4">
    <source>
        <dbReference type="SAM" id="Coils"/>
    </source>
</evidence>
<feature type="active site" description="For DNase activity of RuvC domain" evidence="1">
    <location>
        <position position="1278"/>
    </location>
</feature>
<feature type="site" description="Binds DNA in crRNA-target DNA heteroduplex" evidence="3">
    <location>
        <position position="576"/>
    </location>
</feature>
<feature type="active site" description="For pre-crRNA processing" evidence="1">
    <location>
        <position position="858"/>
    </location>
</feature>
<feature type="site" description="Binds Target strand DNA" evidence="3">
    <location>
        <position position="654"/>
    </location>
</feature>
<feature type="site" description="Binds Target strand DNA; via amide nitrogen" evidence="3">
    <location>
        <position position="830"/>
    </location>
</feature>
<evidence type="ECO:0000259" key="6">
    <source>
        <dbReference type="Pfam" id="PF18516"/>
    </source>
</evidence>
<proteinExistence type="predicted"/>
<evidence type="ECO:0000256" key="2">
    <source>
        <dbReference type="PIRSR" id="PIRSR627620-2"/>
    </source>
</evidence>
<evidence type="ECO:0000256" key="1">
    <source>
        <dbReference type="PIRSR" id="PIRSR627620-1"/>
    </source>
</evidence>
<feature type="region of interest" description="Binds crRNA in crRNA-target DNA heteroduplex" evidence="2">
    <location>
        <begin position="293"/>
        <end position="296"/>
    </location>
</feature>
<evidence type="ECO:0000259" key="5">
    <source>
        <dbReference type="Pfam" id="PF18501"/>
    </source>
</evidence>
<dbReference type="Proteomes" id="UP000229098">
    <property type="component" value="Unassembled WGS sequence"/>
</dbReference>
<feature type="active site" description="For DNase activity of RuvC domain" evidence="1">
    <location>
        <position position="922"/>
    </location>
</feature>
<feature type="coiled-coil region" evidence="4">
    <location>
        <begin position="259"/>
        <end position="316"/>
    </location>
</feature>
<feature type="domain" description="Cas12a PI" evidence="7">
    <location>
        <begin position="690"/>
        <end position="760"/>
    </location>
</feature>
<dbReference type="NCBIfam" id="TIGR04330">
    <property type="entry name" value="cas_Cpf1"/>
    <property type="match status" value="1"/>
</dbReference>
<feature type="domain" description="Cas12a REC1" evidence="5">
    <location>
        <begin position="52"/>
        <end position="295"/>
    </location>
</feature>
<feature type="region of interest" description="Binds crRNA alone and in crRNA-target DNA heteroduplex" evidence="2">
    <location>
        <begin position="173"/>
        <end position="177"/>
    </location>
</feature>
<dbReference type="InterPro" id="IPR040852">
    <property type="entry name" value="RuvC_1"/>
</dbReference>
<evidence type="ECO:0000313" key="9">
    <source>
        <dbReference type="Proteomes" id="UP000229098"/>
    </source>
</evidence>
<evidence type="ECO:0000256" key="3">
    <source>
        <dbReference type="PIRSR" id="PIRSR627620-3"/>
    </source>
</evidence>
<organism evidence="8 9">
    <name type="scientific">Candidatus Ryanbacteria bacterium CG10_big_fil_rev_8_21_14_0_10_43_42</name>
    <dbReference type="NCBI Taxonomy" id="1974864"/>
    <lineage>
        <taxon>Bacteria</taxon>
        <taxon>Candidatus Ryaniibacteriota</taxon>
    </lineage>
</organism>
<feature type="active site" description="For DNase activity of RuvC domain" evidence="1">
    <location>
        <position position="1014"/>
    </location>
</feature>
<dbReference type="Pfam" id="PF18516">
    <property type="entry name" value="RuvC_1"/>
    <property type="match status" value="1"/>
</dbReference>
<dbReference type="EMBL" id="PFEF01000010">
    <property type="protein sequence ID" value="PJE64038.1"/>
    <property type="molecule type" value="Genomic_DNA"/>
</dbReference>
<reference evidence="9" key="1">
    <citation type="submission" date="2017-09" db="EMBL/GenBank/DDBJ databases">
        <title>Depth-based differentiation of microbial function through sediment-hosted aquifers and enrichment of novel symbionts in the deep terrestrial subsurface.</title>
        <authorList>
            <person name="Probst A.J."/>
            <person name="Ladd B."/>
            <person name="Jarett J.K."/>
            <person name="Geller-Mcgrath D.E."/>
            <person name="Sieber C.M.K."/>
            <person name="Emerson J.B."/>
            <person name="Anantharaman K."/>
            <person name="Thomas B.C."/>
            <person name="Malmstrom R."/>
            <person name="Stieglmeier M."/>
            <person name="Klingl A."/>
            <person name="Woyke T."/>
            <person name="Ryan C.M."/>
            <person name="Banfield J.F."/>
        </authorList>
    </citation>
    <scope>NUCLEOTIDE SEQUENCE [LARGE SCALE GENOMIC DNA]</scope>
</reference>
<feature type="region of interest" description="Binds DNA in crRNA-target DNA heteroduplex" evidence="2">
    <location>
        <begin position="270"/>
        <end position="274"/>
    </location>
</feature>
<protein>
    <submittedName>
        <fullName evidence="8">Type V CRISPR-associated protein Cpf1</fullName>
    </submittedName>
</protein>
<comment type="caution">
    <text evidence="8">The sequence shown here is derived from an EMBL/GenBank/DDBJ whole genome shotgun (WGS) entry which is preliminary data.</text>
</comment>
<feature type="region of interest" description="Binds crRNA" evidence="2">
    <location>
        <begin position="806"/>
        <end position="807"/>
    </location>
</feature>
<dbReference type="InterPro" id="IPR027620">
    <property type="entry name" value="Cas12a"/>
</dbReference>